<dbReference type="Pfam" id="PF24357">
    <property type="entry name" value="TMD0_ABC"/>
    <property type="match status" value="1"/>
</dbReference>
<keyword evidence="2" id="KW-0472">Membrane</keyword>
<keyword evidence="2" id="KW-0812">Transmembrane</keyword>
<sequence>MANSSLDKFCGSEFWNINVTWNTDDPDFTKCFEKTVLVWAPCLFLWAFSCLEVYYILNSKRWNIPWSWINVSKLIVTGVLAILTLSDLVVAFKSDEVYRVDIYTPLIKLFTFLPTKLFPHYFSFTIRNMVSLHRAYYFYSGSHWHFVAQPNTEPKFEAHRERIYPPNLVTLTSAI</sequence>
<proteinExistence type="predicted"/>
<protein>
    <recommendedName>
        <fullName evidence="3">ABC transporter TMD0 domain-containing protein</fullName>
    </recommendedName>
</protein>
<keyword evidence="2" id="KW-1133">Transmembrane helix</keyword>
<keyword evidence="5" id="KW-1185">Reference proteome</keyword>
<evidence type="ECO:0000313" key="4">
    <source>
        <dbReference type="EMBL" id="KAJ8982897.1"/>
    </source>
</evidence>
<evidence type="ECO:0000256" key="1">
    <source>
        <dbReference type="ARBA" id="ARBA00004141"/>
    </source>
</evidence>
<comment type="caution">
    <text evidence="4">The sequence shown here is derived from an EMBL/GenBank/DDBJ whole genome shotgun (WGS) entry which is preliminary data.</text>
</comment>
<reference evidence="4" key="1">
    <citation type="journal article" date="2023" name="Insect Mol. Biol.">
        <title>Genome sequencing provides insights into the evolution of gene families encoding plant cell wall-degrading enzymes in longhorned beetles.</title>
        <authorList>
            <person name="Shin N.R."/>
            <person name="Okamura Y."/>
            <person name="Kirsch R."/>
            <person name="Pauchet Y."/>
        </authorList>
    </citation>
    <scope>NUCLEOTIDE SEQUENCE</scope>
    <source>
        <strain evidence="4">MMC_N1</strain>
    </source>
</reference>
<accession>A0ABQ9JZX7</accession>
<dbReference type="Proteomes" id="UP001162164">
    <property type="component" value="Unassembled WGS sequence"/>
</dbReference>
<feature type="transmembrane region" description="Helical" evidence="2">
    <location>
        <begin position="36"/>
        <end position="57"/>
    </location>
</feature>
<organism evidence="4 5">
    <name type="scientific">Molorchus minor</name>
    <dbReference type="NCBI Taxonomy" id="1323400"/>
    <lineage>
        <taxon>Eukaryota</taxon>
        <taxon>Metazoa</taxon>
        <taxon>Ecdysozoa</taxon>
        <taxon>Arthropoda</taxon>
        <taxon>Hexapoda</taxon>
        <taxon>Insecta</taxon>
        <taxon>Pterygota</taxon>
        <taxon>Neoptera</taxon>
        <taxon>Endopterygota</taxon>
        <taxon>Coleoptera</taxon>
        <taxon>Polyphaga</taxon>
        <taxon>Cucujiformia</taxon>
        <taxon>Chrysomeloidea</taxon>
        <taxon>Cerambycidae</taxon>
        <taxon>Lamiinae</taxon>
        <taxon>Monochamini</taxon>
        <taxon>Molorchus</taxon>
    </lineage>
</organism>
<evidence type="ECO:0000256" key="2">
    <source>
        <dbReference type="SAM" id="Phobius"/>
    </source>
</evidence>
<comment type="subcellular location">
    <subcellularLocation>
        <location evidence="1">Membrane</location>
        <topology evidence="1">Multi-pass membrane protein</topology>
    </subcellularLocation>
</comment>
<feature type="transmembrane region" description="Helical" evidence="2">
    <location>
        <begin position="69"/>
        <end position="90"/>
    </location>
</feature>
<name>A0ABQ9JZX7_9CUCU</name>
<dbReference type="EMBL" id="JAPWTJ010000101">
    <property type="protein sequence ID" value="KAJ8982897.1"/>
    <property type="molecule type" value="Genomic_DNA"/>
</dbReference>
<dbReference type="InterPro" id="IPR056227">
    <property type="entry name" value="TMD0_ABC"/>
</dbReference>
<evidence type="ECO:0000259" key="3">
    <source>
        <dbReference type="Pfam" id="PF24357"/>
    </source>
</evidence>
<gene>
    <name evidence="4" type="ORF">NQ317_004327</name>
</gene>
<evidence type="ECO:0000313" key="5">
    <source>
        <dbReference type="Proteomes" id="UP001162164"/>
    </source>
</evidence>
<feature type="domain" description="ABC transporter TMD0" evidence="3">
    <location>
        <begin position="8"/>
        <end position="112"/>
    </location>
</feature>
<feature type="transmembrane region" description="Helical" evidence="2">
    <location>
        <begin position="102"/>
        <end position="124"/>
    </location>
</feature>